<evidence type="ECO:0000313" key="5">
    <source>
        <dbReference type="Proteomes" id="UP001396334"/>
    </source>
</evidence>
<organism evidence="4 5">
    <name type="scientific">Hibiscus sabdariffa</name>
    <name type="common">roselle</name>
    <dbReference type="NCBI Taxonomy" id="183260"/>
    <lineage>
        <taxon>Eukaryota</taxon>
        <taxon>Viridiplantae</taxon>
        <taxon>Streptophyta</taxon>
        <taxon>Embryophyta</taxon>
        <taxon>Tracheophyta</taxon>
        <taxon>Spermatophyta</taxon>
        <taxon>Magnoliopsida</taxon>
        <taxon>eudicotyledons</taxon>
        <taxon>Gunneridae</taxon>
        <taxon>Pentapetalae</taxon>
        <taxon>rosids</taxon>
        <taxon>malvids</taxon>
        <taxon>Malvales</taxon>
        <taxon>Malvaceae</taxon>
        <taxon>Malvoideae</taxon>
        <taxon>Hibiscus</taxon>
    </lineage>
</organism>
<feature type="region of interest" description="Disordered" evidence="2">
    <location>
        <begin position="185"/>
        <end position="205"/>
    </location>
</feature>
<protein>
    <recommendedName>
        <fullName evidence="3">C2H2-type domain-containing protein</fullName>
    </recommendedName>
</protein>
<keyword evidence="1" id="KW-0479">Metal-binding</keyword>
<keyword evidence="1" id="KW-0863">Zinc-finger</keyword>
<feature type="domain" description="C2H2-type" evidence="3">
    <location>
        <begin position="17"/>
        <end position="44"/>
    </location>
</feature>
<dbReference type="Proteomes" id="UP001396334">
    <property type="component" value="Unassembled WGS sequence"/>
</dbReference>
<gene>
    <name evidence="4" type="ORF">V6N11_063881</name>
</gene>
<evidence type="ECO:0000256" key="2">
    <source>
        <dbReference type="SAM" id="MobiDB-lite"/>
    </source>
</evidence>
<proteinExistence type="predicted"/>
<sequence length="239" mass="26133">MNFDSCKEATEKHGNSKTCFYCKEEFDNYQALGFHLRTHQEDQSLSSFNFPGRSGNSIDINRNPPVPLPNSQQDFAGANNLVPTAQAASPVDFYTMFHSNDPNQASTSRSTVGNHGVPQTEIMMSPYEIALLYNSLAPTEFDPADTSVAMSSPVHAPSSSVEAIILPTDSPPYFVHEDLFYQDDLPPTSPDALNSTQDYDLGPEDLPLLDNFVELTSDAATGDGVEEEGSTDLDLSLHF</sequence>
<evidence type="ECO:0000313" key="4">
    <source>
        <dbReference type="EMBL" id="KAK8989456.1"/>
    </source>
</evidence>
<reference evidence="4 5" key="1">
    <citation type="journal article" date="2024" name="G3 (Bethesda)">
        <title>Genome assembly of Hibiscus sabdariffa L. provides insights into metabolisms of medicinal natural products.</title>
        <authorList>
            <person name="Kim T."/>
        </authorList>
    </citation>
    <scope>NUCLEOTIDE SEQUENCE [LARGE SCALE GENOMIC DNA]</scope>
    <source>
        <strain evidence="4">TK-2024</strain>
        <tissue evidence="4">Old leaves</tissue>
    </source>
</reference>
<dbReference type="InterPro" id="IPR013087">
    <property type="entry name" value="Znf_C2H2_type"/>
</dbReference>
<keyword evidence="1" id="KW-0862">Zinc</keyword>
<accession>A0ABR2PM05</accession>
<evidence type="ECO:0000259" key="3">
    <source>
        <dbReference type="PROSITE" id="PS50157"/>
    </source>
</evidence>
<dbReference type="PROSITE" id="PS00028">
    <property type="entry name" value="ZINC_FINGER_C2H2_1"/>
    <property type="match status" value="1"/>
</dbReference>
<name>A0ABR2PM05_9ROSI</name>
<dbReference type="PROSITE" id="PS50157">
    <property type="entry name" value="ZINC_FINGER_C2H2_2"/>
    <property type="match status" value="1"/>
</dbReference>
<comment type="caution">
    <text evidence="4">The sequence shown here is derived from an EMBL/GenBank/DDBJ whole genome shotgun (WGS) entry which is preliminary data.</text>
</comment>
<evidence type="ECO:0000256" key="1">
    <source>
        <dbReference type="PROSITE-ProRule" id="PRU00042"/>
    </source>
</evidence>
<feature type="region of interest" description="Disordered" evidence="2">
    <location>
        <begin position="220"/>
        <end position="239"/>
    </location>
</feature>
<dbReference type="EMBL" id="JBBPBN010000056">
    <property type="protein sequence ID" value="KAK8989456.1"/>
    <property type="molecule type" value="Genomic_DNA"/>
</dbReference>
<keyword evidence="5" id="KW-1185">Reference proteome</keyword>